<dbReference type="SMART" id="SM01038">
    <property type="entry name" value="Bgal_small_N"/>
    <property type="match status" value="1"/>
</dbReference>
<dbReference type="InterPro" id="IPR017853">
    <property type="entry name" value="GH"/>
</dbReference>
<sequence length="1079" mass="121970">MTIYRYRTLLFGLFISSLHPVSADQPDWENEMVFEQNKLEARVPSYSYSTAQEALAGDREQSRMKSLNGTWKFSFAPKVEDRPLDFMAKGFDGSGWKDIEVPSNWELKGYGQPIYTNITYPFTPGILDGNLKYDWKGPQPPRPPKIHRDNPVGSYFRDFEVPAEWEGESVILHFGGVSSAFYVWVNGEKVGYSQDSCLAAEFDITEYLQPGRNRLAVQVFRWSDGSYLEDQDMWRLSGIQREVLLLAQPKVAINDFYVRTTFDKKMEDAKLEIRPRVRLTKGEEALDGWKITGQLYDANSTPVIAKPMETSVKDIYFERWAARDTEKFAFLEADIKKPLKWSAESPNLYRLVLTLTDPEGKVVEARSQSIGFRKIEFSDQQELLINGKSVEIMGVNRHDHHPVRGKALTREDMENDVKLMKRFNFNAVRTSHYPNDPYFLELCDKYGIYVMGEANIETHHLGGWIPQMPSWTPAILSRIYRMLERDKNNTSIISWSLGNESGTGPAFAAAAAWIRDFDPTRFIHYEGAQGNPAHPEFIEGMGYKSQSLPTMSNPDDRDYVDVISRMYPNLSQLVGMAESPHIDRPIIMCEYLHAMGNSIGGLGEFWDEIRTRPNLIGGYIWDMIDQGIEKEGPDGKKFYAYGGDFGDQPNDENFCLNGVFDSARMPNPHAWECKYVFQPVVIEASDAPAGKIRITNRFNFTNLDQYEIRWAVSKEGTQLQTGTLETQDIAPEASAEVSIPFDKIQFDDSAEYWIRVSLHEKQDRLWCEKGYEIAYQQLSLKGSAAPAAQLSETKAEISIEETDTEIIIDGENFSVKIGRESGDLISYSLNGTDLLAAPLRPNFNRPSIDNDVRGASSGPISKSRKVWANLPSQLKTESISTTRESSAVRVTVPQKSGGKILLTRSYLITNDGQIEVSMDLDADESLPELIRFGMTMGVPETLENTTYYGRGPWENYPDRKRGAEIGEYSSKTAGMFHNYAQPQENGNHTDTRWAKFLSTSGKAGLSVHGAPDFAFSIWPYSAENIESAKHPFDLKPQGYLTLNIDKYQVGVGGTLSNTLPQYLIPSGKHQLVFRLGSAK</sequence>
<dbReference type="SUPFAM" id="SSF51445">
    <property type="entry name" value="(Trans)glycosidases"/>
    <property type="match status" value="1"/>
</dbReference>
<dbReference type="PANTHER" id="PTHR46323:SF2">
    <property type="entry name" value="BETA-GALACTOSIDASE"/>
    <property type="match status" value="1"/>
</dbReference>
<dbReference type="Gene3D" id="3.20.20.80">
    <property type="entry name" value="Glycosidases"/>
    <property type="match status" value="1"/>
</dbReference>
<name>A0ABW5DBJ4_9BACT</name>
<evidence type="ECO:0000256" key="2">
    <source>
        <dbReference type="ARBA" id="ARBA00007401"/>
    </source>
</evidence>
<dbReference type="InterPro" id="IPR013783">
    <property type="entry name" value="Ig-like_fold"/>
</dbReference>
<feature type="chain" id="PRO_5045458518" description="Beta-galactosidase" evidence="8">
    <location>
        <begin position="24"/>
        <end position="1079"/>
    </location>
</feature>
<dbReference type="SUPFAM" id="SSF49303">
    <property type="entry name" value="beta-Galactosidase/glucuronidase domain"/>
    <property type="match status" value="2"/>
</dbReference>
<evidence type="ECO:0000256" key="3">
    <source>
        <dbReference type="ARBA" id="ARBA00012756"/>
    </source>
</evidence>
<evidence type="ECO:0000256" key="5">
    <source>
        <dbReference type="ARBA" id="ARBA00023295"/>
    </source>
</evidence>
<dbReference type="InterPro" id="IPR023230">
    <property type="entry name" value="Glyco_hydro_2_CS"/>
</dbReference>
<dbReference type="SUPFAM" id="SSF74650">
    <property type="entry name" value="Galactose mutarotase-like"/>
    <property type="match status" value="1"/>
</dbReference>
<dbReference type="InterPro" id="IPR032312">
    <property type="entry name" value="LacZ_4"/>
</dbReference>
<proteinExistence type="inferred from homology"/>
<keyword evidence="11" id="KW-1185">Reference proteome</keyword>
<dbReference type="SUPFAM" id="SSF49785">
    <property type="entry name" value="Galactose-binding domain-like"/>
    <property type="match status" value="1"/>
</dbReference>
<feature type="signal peptide" evidence="8">
    <location>
        <begin position="1"/>
        <end position="23"/>
    </location>
</feature>
<dbReference type="Pfam" id="PF02836">
    <property type="entry name" value="Glyco_hydro_2_C"/>
    <property type="match status" value="1"/>
</dbReference>
<evidence type="ECO:0000313" key="10">
    <source>
        <dbReference type="EMBL" id="MFD2256810.1"/>
    </source>
</evidence>
<keyword evidence="8" id="KW-0732">Signal</keyword>
<dbReference type="PRINTS" id="PR00132">
    <property type="entry name" value="GLHYDRLASE2"/>
</dbReference>
<dbReference type="InterPro" id="IPR014718">
    <property type="entry name" value="GH-type_carb-bd"/>
</dbReference>
<reference evidence="11" key="1">
    <citation type="journal article" date="2019" name="Int. J. Syst. Evol. Microbiol.">
        <title>The Global Catalogue of Microorganisms (GCM) 10K type strain sequencing project: providing services to taxonomists for standard genome sequencing and annotation.</title>
        <authorList>
            <consortium name="The Broad Institute Genomics Platform"/>
            <consortium name="The Broad Institute Genome Sequencing Center for Infectious Disease"/>
            <person name="Wu L."/>
            <person name="Ma J."/>
        </authorList>
    </citation>
    <scope>NUCLEOTIDE SEQUENCE [LARGE SCALE GENOMIC DNA]</scope>
    <source>
        <strain evidence="11">CGMCC 4.7106</strain>
    </source>
</reference>
<evidence type="ECO:0000256" key="4">
    <source>
        <dbReference type="ARBA" id="ARBA00022801"/>
    </source>
</evidence>
<evidence type="ECO:0000256" key="8">
    <source>
        <dbReference type="SAM" id="SignalP"/>
    </source>
</evidence>
<dbReference type="InterPro" id="IPR036156">
    <property type="entry name" value="Beta-gal/glucu_dom_sf"/>
</dbReference>
<dbReference type="GO" id="GO:0016787">
    <property type="term" value="F:hydrolase activity"/>
    <property type="evidence" value="ECO:0007669"/>
    <property type="project" value="UniProtKB-KW"/>
</dbReference>
<dbReference type="Pfam" id="PF02837">
    <property type="entry name" value="Glyco_hydro_2_N"/>
    <property type="match status" value="1"/>
</dbReference>
<comment type="caution">
    <text evidence="10">The sequence shown here is derived from an EMBL/GenBank/DDBJ whole genome shotgun (WGS) entry which is preliminary data.</text>
</comment>
<dbReference type="Pfam" id="PF16353">
    <property type="entry name" value="LacZ_4"/>
    <property type="match status" value="1"/>
</dbReference>
<keyword evidence="5 7" id="KW-0326">Glycosidase</keyword>
<dbReference type="InterPro" id="IPR006104">
    <property type="entry name" value="Glyco_hydro_2_N"/>
</dbReference>
<dbReference type="PROSITE" id="PS00719">
    <property type="entry name" value="GLYCOSYL_HYDROL_F2_1"/>
    <property type="match status" value="1"/>
</dbReference>
<dbReference type="InterPro" id="IPR004199">
    <property type="entry name" value="B-gal_small/dom_5"/>
</dbReference>
<dbReference type="InterPro" id="IPR006101">
    <property type="entry name" value="Glyco_hydro_2"/>
</dbReference>
<dbReference type="InterPro" id="IPR006103">
    <property type="entry name" value="Glyco_hydro_2_cat"/>
</dbReference>
<keyword evidence="4 7" id="KW-0378">Hydrolase</keyword>
<dbReference type="EC" id="3.2.1.23" evidence="3 7"/>
<dbReference type="InterPro" id="IPR008979">
    <property type="entry name" value="Galactose-bd-like_sf"/>
</dbReference>
<dbReference type="InterPro" id="IPR006102">
    <property type="entry name" value="Ig-like_GH2"/>
</dbReference>
<comment type="similarity">
    <text evidence="2 7">Belongs to the glycosyl hydrolase 2 family.</text>
</comment>
<dbReference type="EMBL" id="JBHUIT010000016">
    <property type="protein sequence ID" value="MFD2256810.1"/>
    <property type="molecule type" value="Genomic_DNA"/>
</dbReference>
<accession>A0ABW5DBJ4</accession>
<dbReference type="RefSeq" id="WP_386820098.1">
    <property type="nucleotide sequence ID" value="NZ_JBHUIT010000016.1"/>
</dbReference>
<gene>
    <name evidence="10" type="ORF">ACFSSA_08995</name>
</gene>
<dbReference type="InterPro" id="IPR011013">
    <property type="entry name" value="Gal_mutarotase_sf_dom"/>
</dbReference>
<protein>
    <recommendedName>
        <fullName evidence="3 7">Beta-galactosidase</fullName>
        <ecNumber evidence="3 7">3.2.1.23</ecNumber>
    </recommendedName>
    <alternativeName>
        <fullName evidence="6 7">Lactase</fullName>
    </alternativeName>
</protein>
<dbReference type="Proteomes" id="UP001597375">
    <property type="component" value="Unassembled WGS sequence"/>
</dbReference>
<dbReference type="Pfam" id="PF00703">
    <property type="entry name" value="Glyco_hydro_2"/>
    <property type="match status" value="1"/>
</dbReference>
<evidence type="ECO:0000256" key="1">
    <source>
        <dbReference type="ARBA" id="ARBA00001412"/>
    </source>
</evidence>
<dbReference type="Gene3D" id="2.70.98.10">
    <property type="match status" value="1"/>
</dbReference>
<organism evidence="10 11">
    <name type="scientific">Luteolibacter algae</name>
    <dbReference type="NCBI Taxonomy" id="454151"/>
    <lineage>
        <taxon>Bacteria</taxon>
        <taxon>Pseudomonadati</taxon>
        <taxon>Verrucomicrobiota</taxon>
        <taxon>Verrucomicrobiia</taxon>
        <taxon>Verrucomicrobiales</taxon>
        <taxon>Verrucomicrobiaceae</taxon>
        <taxon>Luteolibacter</taxon>
    </lineage>
</organism>
<evidence type="ECO:0000313" key="11">
    <source>
        <dbReference type="Proteomes" id="UP001597375"/>
    </source>
</evidence>
<feature type="domain" description="Beta galactosidase small chain/" evidence="9">
    <location>
        <begin position="807"/>
        <end position="1076"/>
    </location>
</feature>
<dbReference type="Gene3D" id="2.60.40.10">
    <property type="entry name" value="Immunoglobulins"/>
    <property type="match status" value="2"/>
</dbReference>
<dbReference type="Gene3D" id="2.60.120.260">
    <property type="entry name" value="Galactose-binding domain-like"/>
    <property type="match status" value="1"/>
</dbReference>
<evidence type="ECO:0000259" key="9">
    <source>
        <dbReference type="SMART" id="SM01038"/>
    </source>
</evidence>
<dbReference type="Pfam" id="PF02929">
    <property type="entry name" value="Bgal_small_N"/>
    <property type="match status" value="1"/>
</dbReference>
<evidence type="ECO:0000256" key="7">
    <source>
        <dbReference type="RuleBase" id="RU361154"/>
    </source>
</evidence>
<evidence type="ECO:0000256" key="6">
    <source>
        <dbReference type="ARBA" id="ARBA00032230"/>
    </source>
</evidence>
<dbReference type="InterPro" id="IPR050347">
    <property type="entry name" value="Bact_Beta-galactosidase"/>
</dbReference>
<comment type="catalytic activity">
    <reaction evidence="1 7">
        <text>Hydrolysis of terminal non-reducing beta-D-galactose residues in beta-D-galactosides.</text>
        <dbReference type="EC" id="3.2.1.23"/>
    </reaction>
</comment>
<dbReference type="PANTHER" id="PTHR46323">
    <property type="entry name" value="BETA-GALACTOSIDASE"/>
    <property type="match status" value="1"/>
</dbReference>